<dbReference type="RefSeq" id="WP_071087995.1">
    <property type="nucleotide sequence ID" value="NZ_MBLM01000140.1"/>
</dbReference>
<feature type="transmembrane region" description="Helical" evidence="2">
    <location>
        <begin position="70"/>
        <end position="88"/>
    </location>
</feature>
<dbReference type="InterPro" id="IPR036938">
    <property type="entry name" value="PAP2/HPO_sf"/>
</dbReference>
<accession>A0A1S1QBD3</accession>
<dbReference type="PANTHER" id="PTHR14969">
    <property type="entry name" value="SPHINGOSINE-1-PHOSPHATE PHOSPHOHYDROLASE"/>
    <property type="match status" value="1"/>
</dbReference>
<evidence type="ECO:0000313" key="4">
    <source>
        <dbReference type="EMBL" id="OHV32133.1"/>
    </source>
</evidence>
<organism evidence="4 5">
    <name type="scientific">Parafrankia colletiae</name>
    <dbReference type="NCBI Taxonomy" id="573497"/>
    <lineage>
        <taxon>Bacteria</taxon>
        <taxon>Bacillati</taxon>
        <taxon>Actinomycetota</taxon>
        <taxon>Actinomycetes</taxon>
        <taxon>Frankiales</taxon>
        <taxon>Frankiaceae</taxon>
        <taxon>Parafrankia</taxon>
    </lineage>
</organism>
<feature type="transmembrane region" description="Helical" evidence="2">
    <location>
        <begin position="12"/>
        <end position="32"/>
    </location>
</feature>
<reference evidence="5" key="1">
    <citation type="submission" date="2016-07" db="EMBL/GenBank/DDBJ databases">
        <title>Sequence Frankia sp. strain CcI1.17.</title>
        <authorList>
            <person name="Ghodhbane-Gtari F."/>
            <person name="Swanson E."/>
            <person name="Gueddou A."/>
            <person name="Morris K."/>
            <person name="Hezbri K."/>
            <person name="Ktari A."/>
            <person name="Nouioui I."/>
            <person name="Abebe-Akele F."/>
            <person name="Simpson S."/>
            <person name="Thomas K."/>
            <person name="Gtari M."/>
            <person name="Tisa L.S."/>
            <person name="Hurst S."/>
        </authorList>
    </citation>
    <scope>NUCLEOTIDE SEQUENCE [LARGE SCALE GENOMIC DNA]</scope>
    <source>
        <strain evidence="5">Cc1.17</strain>
    </source>
</reference>
<dbReference type="PANTHER" id="PTHR14969:SF13">
    <property type="entry name" value="AT30094P"/>
    <property type="match status" value="1"/>
</dbReference>
<dbReference type="InterPro" id="IPR000326">
    <property type="entry name" value="PAP2/HPO"/>
</dbReference>
<feature type="transmembrane region" description="Helical" evidence="2">
    <location>
        <begin position="95"/>
        <end position="115"/>
    </location>
</feature>
<dbReference type="SMART" id="SM00014">
    <property type="entry name" value="acidPPc"/>
    <property type="match status" value="1"/>
</dbReference>
<keyword evidence="5" id="KW-1185">Reference proteome</keyword>
<evidence type="ECO:0000256" key="2">
    <source>
        <dbReference type="SAM" id="Phobius"/>
    </source>
</evidence>
<keyword evidence="2" id="KW-1133">Transmembrane helix</keyword>
<dbReference type="SUPFAM" id="SSF48317">
    <property type="entry name" value="Acid phosphatase/Vanadium-dependent haloperoxidase"/>
    <property type="match status" value="1"/>
</dbReference>
<evidence type="ECO:0000313" key="5">
    <source>
        <dbReference type="Proteomes" id="UP000179627"/>
    </source>
</evidence>
<feature type="transmembrane region" description="Helical" evidence="2">
    <location>
        <begin position="198"/>
        <end position="217"/>
    </location>
</feature>
<name>A0A1S1QBD3_9ACTN</name>
<feature type="domain" description="Phosphatidic acid phosphatase type 2/haloperoxidase" evidence="3">
    <location>
        <begin position="93"/>
        <end position="213"/>
    </location>
</feature>
<dbReference type="EMBL" id="MBLM01000140">
    <property type="protein sequence ID" value="OHV32133.1"/>
    <property type="molecule type" value="Genomic_DNA"/>
</dbReference>
<evidence type="ECO:0000256" key="1">
    <source>
        <dbReference type="SAM" id="MobiDB-lite"/>
    </source>
</evidence>
<feature type="compositionally biased region" description="Low complexity" evidence="1">
    <location>
        <begin position="232"/>
        <end position="242"/>
    </location>
</feature>
<dbReference type="Gene3D" id="1.20.144.10">
    <property type="entry name" value="Phosphatidic acid phosphatase type 2/haloperoxidase"/>
    <property type="match status" value="1"/>
</dbReference>
<comment type="caution">
    <text evidence="4">The sequence shown here is derived from an EMBL/GenBank/DDBJ whole genome shotgun (WGS) entry which is preliminary data.</text>
</comment>
<feature type="transmembrane region" description="Helical" evidence="2">
    <location>
        <begin position="135"/>
        <end position="157"/>
    </location>
</feature>
<dbReference type="Proteomes" id="UP000179627">
    <property type="component" value="Unassembled WGS sequence"/>
</dbReference>
<protein>
    <submittedName>
        <fullName evidence="4">Phosphoesterase</fullName>
    </submittedName>
</protein>
<sequence length="253" mass="26484">MRDTSKLRIPVGLVTVAAVLGAVLVAAGRLIVDGFAGIDGADATAARELAARRDGWLVDLTWAGTYLSDTYVVIVATAVIAVATVWATRQWWLPGGAILLTAGETAIYEVSNSLVDRPRPHVARLDPGDPMASFPSGHTAAAVCLYGGLACILIGLARHRGGRIPMVSAAVVAPLVVIVPLVVAFCRSYRGMHYASDVVAGLFLGWCWLLTVNRLVLSRAWPAREARAARAAPAAQAAAIPRPADPAPAKGRP</sequence>
<gene>
    <name evidence="4" type="ORF">CC117_25290</name>
</gene>
<keyword evidence="2" id="KW-0812">Transmembrane</keyword>
<proteinExistence type="predicted"/>
<feature type="region of interest" description="Disordered" evidence="1">
    <location>
        <begin position="232"/>
        <end position="253"/>
    </location>
</feature>
<evidence type="ECO:0000259" key="3">
    <source>
        <dbReference type="SMART" id="SM00014"/>
    </source>
</evidence>
<keyword evidence="2" id="KW-0472">Membrane</keyword>
<feature type="transmembrane region" description="Helical" evidence="2">
    <location>
        <begin position="164"/>
        <end position="186"/>
    </location>
</feature>
<dbReference type="AlphaFoldDB" id="A0A1S1QBD3"/>
<dbReference type="Pfam" id="PF01569">
    <property type="entry name" value="PAP2"/>
    <property type="match status" value="1"/>
</dbReference>
<dbReference type="OrthoDB" id="5289372at2"/>